<accession>A0AC58RZS2</accession>
<name>A0AC58RZS2_TOBAC</name>
<proteinExistence type="predicted"/>
<protein>
    <submittedName>
        <fullName evidence="2">Mitochondrial protein AtMg00240</fullName>
    </submittedName>
</protein>
<gene>
    <name evidence="2" type="primary">LOC142164300</name>
</gene>
<evidence type="ECO:0000313" key="2">
    <source>
        <dbReference type="RefSeq" id="XP_075078242.1"/>
    </source>
</evidence>
<dbReference type="RefSeq" id="XP_075078242.1">
    <property type="nucleotide sequence ID" value="XM_075222141.1"/>
</dbReference>
<evidence type="ECO:0000313" key="1">
    <source>
        <dbReference type="Proteomes" id="UP000790787"/>
    </source>
</evidence>
<dbReference type="Proteomes" id="UP000790787">
    <property type="component" value="Chromosome 1"/>
</dbReference>
<organism evidence="1 2">
    <name type="scientific">Nicotiana tabacum</name>
    <name type="common">Common tobacco</name>
    <dbReference type="NCBI Taxonomy" id="4097"/>
    <lineage>
        <taxon>Eukaryota</taxon>
        <taxon>Viridiplantae</taxon>
        <taxon>Streptophyta</taxon>
        <taxon>Embryophyta</taxon>
        <taxon>Tracheophyta</taxon>
        <taxon>Spermatophyta</taxon>
        <taxon>Magnoliopsida</taxon>
        <taxon>eudicotyledons</taxon>
        <taxon>Gunneridae</taxon>
        <taxon>Pentapetalae</taxon>
        <taxon>asterids</taxon>
        <taxon>lamiids</taxon>
        <taxon>Solanales</taxon>
        <taxon>Solanaceae</taxon>
        <taxon>Nicotianoideae</taxon>
        <taxon>Nicotianeae</taxon>
        <taxon>Nicotiana</taxon>
    </lineage>
</organism>
<keyword evidence="1" id="KW-1185">Reference proteome</keyword>
<sequence length="134" mass="15011">MIQKFGMSSAKAIGTSISPSTSLDKDEKGNLVDEMSYRGMIGSLLYLTVSRPDIMFSVSKCARFQSAPKESHLTAVKRIIHYLIRTISYGLWYPQSNNLKLEGFSDIDLAGDKEDRKNTSGTCRLLKKINILEE</sequence>
<reference evidence="1" key="1">
    <citation type="journal article" date="2014" name="Nat. Commun.">
        <title>The tobacco genome sequence and its comparison with those of tomato and potato.</title>
        <authorList>
            <person name="Sierro N."/>
            <person name="Battey J.N."/>
            <person name="Ouadi S."/>
            <person name="Bakaher N."/>
            <person name="Bovet L."/>
            <person name="Willig A."/>
            <person name="Goepfert S."/>
            <person name="Peitsch M.C."/>
            <person name="Ivanov N.V."/>
        </authorList>
    </citation>
    <scope>NUCLEOTIDE SEQUENCE [LARGE SCALE GENOMIC DNA]</scope>
</reference>
<reference evidence="2" key="2">
    <citation type="submission" date="2025-08" db="UniProtKB">
        <authorList>
            <consortium name="RefSeq"/>
        </authorList>
    </citation>
    <scope>IDENTIFICATION</scope>
    <source>
        <tissue evidence="2">Leaf</tissue>
    </source>
</reference>